<evidence type="ECO:0000256" key="11">
    <source>
        <dbReference type="SAM" id="MobiDB-lite"/>
    </source>
</evidence>
<comment type="caution">
    <text evidence="13">The sequence shown here is derived from an EMBL/GenBank/DDBJ whole genome shotgun (WGS) entry which is preliminary data.</text>
</comment>
<keyword evidence="5" id="KW-0547">Nucleotide-binding</keyword>
<evidence type="ECO:0000256" key="10">
    <source>
        <dbReference type="ARBA" id="ARBA00049152"/>
    </source>
</evidence>
<feature type="region of interest" description="Disordered" evidence="11">
    <location>
        <begin position="451"/>
        <end position="471"/>
    </location>
</feature>
<dbReference type="GO" id="GO:0005524">
    <property type="term" value="F:ATP binding"/>
    <property type="evidence" value="ECO:0007669"/>
    <property type="project" value="UniProtKB-KW"/>
</dbReference>
<feature type="domain" description="CoA carboxyltransferase C-terminal" evidence="12">
    <location>
        <begin position="164"/>
        <end position="418"/>
    </location>
</feature>
<gene>
    <name evidence="13" type="ORF">KP509_18G025500</name>
</gene>
<dbReference type="GO" id="GO:0009317">
    <property type="term" value="C:acetyl-CoA carboxylase complex"/>
    <property type="evidence" value="ECO:0007669"/>
    <property type="project" value="InterPro"/>
</dbReference>
<evidence type="ECO:0000313" key="14">
    <source>
        <dbReference type="Proteomes" id="UP000825935"/>
    </source>
</evidence>
<dbReference type="NCBIfam" id="NF004344">
    <property type="entry name" value="PRK05724.1"/>
    <property type="match status" value="1"/>
</dbReference>
<evidence type="ECO:0000256" key="9">
    <source>
        <dbReference type="ARBA" id="ARBA00023160"/>
    </source>
</evidence>
<evidence type="ECO:0000313" key="13">
    <source>
        <dbReference type="EMBL" id="KAH7365402.1"/>
    </source>
</evidence>
<comment type="pathway">
    <text evidence="1">Lipid metabolism; malonyl-CoA biosynthesis; malonyl-CoA from acetyl-CoA: step 1/1.</text>
</comment>
<dbReference type="InterPro" id="IPR011763">
    <property type="entry name" value="COA_CT_C"/>
</dbReference>
<dbReference type="GO" id="GO:0006633">
    <property type="term" value="P:fatty acid biosynthetic process"/>
    <property type="evidence" value="ECO:0007669"/>
    <property type="project" value="UniProtKB-KW"/>
</dbReference>
<dbReference type="GO" id="GO:0016743">
    <property type="term" value="F:carboxyl- or carbamoyltransferase activity"/>
    <property type="evidence" value="ECO:0007669"/>
    <property type="project" value="InterPro"/>
</dbReference>
<dbReference type="PANTHER" id="PTHR42853">
    <property type="entry name" value="ACETYL-COENZYME A CARBOXYLASE CARBOXYL TRANSFERASE SUBUNIT ALPHA"/>
    <property type="match status" value="1"/>
</dbReference>
<sequence length="471" mass="52750">MEATCLPRIYVSASAKASSGLASCASTSNTGNSSWRRFSCLRNSRIGVMESLQMSQNFEFNNWRHTKMSKKSVACVQVLRAKLNDTERKTHDDDDEYPWPQKFGTEDLEGSPLPFLSRFKPLPNKPKTVTLPFEIPLLEIEKNINKIRETAKATGMDFSEQVNELQRKYDEMRKELYGQLSPVQRLSVARHPHRPTFLEHILNITDKWLELHGDRAGCDDPAIVTGIGTIDGMSFMFIGHQKGRNTKENIYRNFAMPGPEGYRKALRMMRHAEHHGFPILTFVDTPGAYAGLHAEEHGQGEAIAKNLREMFGLRVPIITTVIGEGGSGGALGIGCCDKMLMLENSVYFVASPEACAAILWRTADAAPKATEAMKITAHELVELDVVDEVVKEPLGGAHGDPYSASQNLKEAIMRHMKDLLKLDPDSLLKHRKAKFRKIGAVQEGVKLDPRFKRKMKPRDAHLDGEQPPQMT</sequence>
<evidence type="ECO:0000259" key="12">
    <source>
        <dbReference type="PROSITE" id="PS50989"/>
    </source>
</evidence>
<keyword evidence="6" id="KW-0276">Fatty acid metabolism</keyword>
<comment type="catalytic activity">
    <reaction evidence="10">
        <text>N(6)-carboxybiotinyl-L-lysyl-[protein] + acetyl-CoA = N(6)-biotinyl-L-lysyl-[protein] + malonyl-CoA</text>
        <dbReference type="Rhea" id="RHEA:54728"/>
        <dbReference type="Rhea" id="RHEA-COMP:10505"/>
        <dbReference type="Rhea" id="RHEA-COMP:10506"/>
        <dbReference type="ChEBI" id="CHEBI:57288"/>
        <dbReference type="ChEBI" id="CHEBI:57384"/>
        <dbReference type="ChEBI" id="CHEBI:83144"/>
        <dbReference type="ChEBI" id="CHEBI:83145"/>
        <dbReference type="EC" id="2.1.3.15"/>
    </reaction>
</comment>
<reference evidence="13" key="1">
    <citation type="submission" date="2021-08" db="EMBL/GenBank/DDBJ databases">
        <title>WGS assembly of Ceratopteris richardii.</title>
        <authorList>
            <person name="Marchant D.B."/>
            <person name="Chen G."/>
            <person name="Jenkins J."/>
            <person name="Shu S."/>
            <person name="Leebens-Mack J."/>
            <person name="Grimwood J."/>
            <person name="Schmutz J."/>
            <person name="Soltis P."/>
            <person name="Soltis D."/>
            <person name="Chen Z.-H."/>
        </authorList>
    </citation>
    <scope>NUCLEOTIDE SEQUENCE</scope>
    <source>
        <strain evidence="13">Whitten #5841</strain>
        <tissue evidence="13">Leaf</tissue>
    </source>
</reference>
<evidence type="ECO:0000256" key="7">
    <source>
        <dbReference type="ARBA" id="ARBA00022840"/>
    </source>
</evidence>
<evidence type="ECO:0000256" key="5">
    <source>
        <dbReference type="ARBA" id="ARBA00022741"/>
    </source>
</evidence>
<evidence type="ECO:0000256" key="2">
    <source>
        <dbReference type="ARBA" id="ARBA00011883"/>
    </source>
</evidence>
<evidence type="ECO:0000256" key="8">
    <source>
        <dbReference type="ARBA" id="ARBA00023098"/>
    </source>
</evidence>
<keyword evidence="8" id="KW-0443">Lipid metabolism</keyword>
<dbReference type="EMBL" id="CM035423">
    <property type="protein sequence ID" value="KAH7365402.1"/>
    <property type="molecule type" value="Genomic_DNA"/>
</dbReference>
<evidence type="ECO:0000256" key="6">
    <source>
        <dbReference type="ARBA" id="ARBA00022832"/>
    </source>
</evidence>
<dbReference type="HAMAP" id="MF_00823">
    <property type="entry name" value="AcetylCoA_CT_alpha"/>
    <property type="match status" value="1"/>
</dbReference>
<evidence type="ECO:0000256" key="3">
    <source>
        <dbReference type="ARBA" id="ARBA00022516"/>
    </source>
</evidence>
<keyword evidence="9" id="KW-0275">Fatty acid biosynthesis</keyword>
<protein>
    <recommendedName>
        <fullName evidence="2">acetyl-CoA carboxytransferase</fullName>
        <ecNumber evidence="2">2.1.3.15</ecNumber>
    </recommendedName>
</protein>
<dbReference type="PROSITE" id="PS50989">
    <property type="entry name" value="COA_CT_CTER"/>
    <property type="match status" value="1"/>
</dbReference>
<dbReference type="SUPFAM" id="SSF52096">
    <property type="entry name" value="ClpP/crotonase"/>
    <property type="match status" value="1"/>
</dbReference>
<proteinExistence type="inferred from homology"/>
<name>A0A8T2SQA2_CERRI</name>
<evidence type="ECO:0000256" key="1">
    <source>
        <dbReference type="ARBA" id="ARBA00004956"/>
    </source>
</evidence>
<dbReference type="Proteomes" id="UP000825935">
    <property type="component" value="Chromosome 18"/>
</dbReference>
<dbReference type="PRINTS" id="PR01069">
    <property type="entry name" value="ACCCTRFRASEA"/>
</dbReference>
<dbReference type="PANTHER" id="PTHR42853:SF3">
    <property type="entry name" value="ACETYL-COENZYME A CARBOXYLASE CARBOXYL TRANSFERASE SUBUNIT ALPHA, CHLOROPLASTIC"/>
    <property type="match status" value="1"/>
</dbReference>
<evidence type="ECO:0000256" key="4">
    <source>
        <dbReference type="ARBA" id="ARBA00022679"/>
    </source>
</evidence>
<dbReference type="OrthoDB" id="196847at2759"/>
<dbReference type="Gene3D" id="3.90.226.10">
    <property type="entry name" value="2-enoyl-CoA Hydratase, Chain A, domain 1"/>
    <property type="match status" value="1"/>
</dbReference>
<organism evidence="13 14">
    <name type="scientific">Ceratopteris richardii</name>
    <name type="common">Triangle waterfern</name>
    <dbReference type="NCBI Taxonomy" id="49495"/>
    <lineage>
        <taxon>Eukaryota</taxon>
        <taxon>Viridiplantae</taxon>
        <taxon>Streptophyta</taxon>
        <taxon>Embryophyta</taxon>
        <taxon>Tracheophyta</taxon>
        <taxon>Polypodiopsida</taxon>
        <taxon>Polypodiidae</taxon>
        <taxon>Polypodiales</taxon>
        <taxon>Pteridineae</taxon>
        <taxon>Pteridaceae</taxon>
        <taxon>Parkerioideae</taxon>
        <taxon>Ceratopteris</taxon>
    </lineage>
</organism>
<dbReference type="NCBIfam" id="NF041504">
    <property type="entry name" value="AccA_sub"/>
    <property type="match status" value="1"/>
</dbReference>
<dbReference type="AlphaFoldDB" id="A0A8T2SQA2"/>
<accession>A0A8T2SQA2</accession>
<dbReference type="NCBIfam" id="TIGR00513">
    <property type="entry name" value="accA"/>
    <property type="match status" value="1"/>
</dbReference>
<dbReference type="Pfam" id="PF03255">
    <property type="entry name" value="ACCA"/>
    <property type="match status" value="1"/>
</dbReference>
<dbReference type="GO" id="GO:0003989">
    <property type="term" value="F:acetyl-CoA carboxylase activity"/>
    <property type="evidence" value="ECO:0007669"/>
    <property type="project" value="InterPro"/>
</dbReference>
<dbReference type="EC" id="2.1.3.15" evidence="2"/>
<keyword evidence="4" id="KW-0808">Transferase</keyword>
<keyword evidence="14" id="KW-1185">Reference proteome</keyword>
<keyword evidence="3" id="KW-0444">Lipid biosynthesis</keyword>
<dbReference type="InterPro" id="IPR029045">
    <property type="entry name" value="ClpP/crotonase-like_dom_sf"/>
</dbReference>
<keyword evidence="7" id="KW-0067">ATP-binding</keyword>
<dbReference type="InterPro" id="IPR001095">
    <property type="entry name" value="Acetyl_CoA_COase_a_su"/>
</dbReference>